<dbReference type="GO" id="GO:0046872">
    <property type="term" value="F:metal ion binding"/>
    <property type="evidence" value="ECO:0007669"/>
    <property type="project" value="UniProtKB-KW"/>
</dbReference>
<dbReference type="SUPFAM" id="SSF57716">
    <property type="entry name" value="Glucocorticoid receptor-like (DNA-binding domain)"/>
    <property type="match status" value="2"/>
</dbReference>
<evidence type="ECO:0000256" key="2">
    <source>
        <dbReference type="ARBA" id="ARBA00022737"/>
    </source>
</evidence>
<evidence type="ECO:0000313" key="7">
    <source>
        <dbReference type="EMBL" id="JAP57310.1"/>
    </source>
</evidence>
<feature type="domain" description="LIM zinc-binding" evidence="6">
    <location>
        <begin position="101"/>
        <end position="155"/>
    </location>
</feature>
<reference evidence="7" key="1">
    <citation type="submission" date="2016-01" db="EMBL/GenBank/DDBJ databases">
        <title>Reference transcriptome for the parasite Schistocephalus solidus: insights into the molecular evolution of parasitism.</title>
        <authorList>
            <person name="Hebert F.O."/>
            <person name="Grambauer S."/>
            <person name="Barber I."/>
            <person name="Landry C.R."/>
            <person name="Aubin-Horth N."/>
        </authorList>
    </citation>
    <scope>NUCLEOTIDE SEQUENCE</scope>
</reference>
<dbReference type="AlphaFoldDB" id="A0A0X3Q1H5"/>
<dbReference type="PROSITE" id="PS00478">
    <property type="entry name" value="LIM_DOMAIN_1"/>
    <property type="match status" value="2"/>
</dbReference>
<dbReference type="GO" id="GO:0003712">
    <property type="term" value="F:transcription coregulator activity"/>
    <property type="evidence" value="ECO:0007669"/>
    <property type="project" value="TreeGrafter"/>
</dbReference>
<gene>
    <name evidence="7" type="primary">FHL2</name>
    <name evidence="7" type="ORF">TR138317</name>
</gene>
<dbReference type="SMART" id="SM00132">
    <property type="entry name" value="LIM"/>
    <property type="match status" value="2"/>
</dbReference>
<dbReference type="Pfam" id="PF00412">
    <property type="entry name" value="LIM"/>
    <property type="match status" value="2"/>
</dbReference>
<dbReference type="EMBL" id="GEEE01005915">
    <property type="protein sequence ID" value="JAP57310.1"/>
    <property type="molecule type" value="Transcribed_RNA"/>
</dbReference>
<evidence type="ECO:0000256" key="5">
    <source>
        <dbReference type="PROSITE-ProRule" id="PRU00125"/>
    </source>
</evidence>
<proteinExistence type="predicted"/>
<keyword evidence="1 5" id="KW-0479">Metal-binding</keyword>
<dbReference type="GO" id="GO:0005634">
    <property type="term" value="C:nucleus"/>
    <property type="evidence" value="ECO:0007669"/>
    <property type="project" value="TreeGrafter"/>
</dbReference>
<dbReference type="InterPro" id="IPR001781">
    <property type="entry name" value="Znf_LIM"/>
</dbReference>
<dbReference type="GO" id="GO:0030018">
    <property type="term" value="C:Z disc"/>
    <property type="evidence" value="ECO:0007669"/>
    <property type="project" value="TreeGrafter"/>
</dbReference>
<dbReference type="CDD" id="cd08368">
    <property type="entry name" value="LIM"/>
    <property type="match status" value="2"/>
</dbReference>
<evidence type="ECO:0000256" key="3">
    <source>
        <dbReference type="ARBA" id="ARBA00022833"/>
    </source>
</evidence>
<protein>
    <submittedName>
        <fullName evidence="7">Four and a half LIM domains protein 2</fullName>
    </submittedName>
</protein>
<keyword evidence="4 5" id="KW-0440">LIM domain</keyword>
<dbReference type="Gene3D" id="2.10.110.10">
    <property type="entry name" value="Cysteine Rich Protein"/>
    <property type="match status" value="2"/>
</dbReference>
<feature type="domain" description="LIM zinc-binding" evidence="6">
    <location>
        <begin position="40"/>
        <end position="100"/>
    </location>
</feature>
<keyword evidence="3 5" id="KW-0862">Zinc</keyword>
<evidence type="ECO:0000259" key="6">
    <source>
        <dbReference type="PROSITE" id="PS50023"/>
    </source>
</evidence>
<sequence length="155" mass="17536">HTRSYRLIFKFYHVFSQSNSPGASVTPFYGRLQTSIAMPDVCAKCGKPFTSGSILSALDKKWHPNCFNCVNCGSSLASQPFHVKDDVPYCPPCWTEKFQPKCSKCGKPIAPDEQYMTYNEKAYHKECFICHRCQGCLAGKQFCIKEGNFYCPECV</sequence>
<evidence type="ECO:0000256" key="4">
    <source>
        <dbReference type="ARBA" id="ARBA00023038"/>
    </source>
</evidence>
<feature type="non-terminal residue" evidence="7">
    <location>
        <position position="1"/>
    </location>
</feature>
<name>A0A0X3Q1H5_SCHSO</name>
<evidence type="ECO:0000256" key="1">
    <source>
        <dbReference type="ARBA" id="ARBA00022723"/>
    </source>
</evidence>
<dbReference type="PROSITE" id="PS50023">
    <property type="entry name" value="LIM_DOMAIN_2"/>
    <property type="match status" value="2"/>
</dbReference>
<dbReference type="PANTHER" id="PTHR24205">
    <property type="entry name" value="FOUR AND A HALF LIM DOMAINS PROTEIN"/>
    <property type="match status" value="1"/>
</dbReference>
<organism evidence="7">
    <name type="scientific">Schistocephalus solidus</name>
    <name type="common">Tapeworm</name>
    <dbReference type="NCBI Taxonomy" id="70667"/>
    <lineage>
        <taxon>Eukaryota</taxon>
        <taxon>Metazoa</taxon>
        <taxon>Spiralia</taxon>
        <taxon>Lophotrochozoa</taxon>
        <taxon>Platyhelminthes</taxon>
        <taxon>Cestoda</taxon>
        <taxon>Eucestoda</taxon>
        <taxon>Diphyllobothriidea</taxon>
        <taxon>Diphyllobothriidae</taxon>
        <taxon>Schistocephalus</taxon>
    </lineage>
</organism>
<accession>A0A0X3Q1H5</accession>
<dbReference type="PANTHER" id="PTHR24205:SF16">
    <property type="entry name" value="GH01042P-RELATED"/>
    <property type="match status" value="1"/>
</dbReference>
<keyword evidence="2" id="KW-0677">Repeat</keyword>